<name>A0A6A7BWL2_9PEZI</name>
<feature type="domain" description="USP" evidence="8">
    <location>
        <begin position="7"/>
        <end position="395"/>
    </location>
</feature>
<comment type="similarity">
    <text evidence="2">Belongs to the peptidase C19 family.</text>
</comment>
<keyword evidence="5" id="KW-0833">Ubl conjugation pathway</keyword>
<keyword evidence="6" id="KW-0378">Hydrolase</keyword>
<evidence type="ECO:0000256" key="5">
    <source>
        <dbReference type="ARBA" id="ARBA00022786"/>
    </source>
</evidence>
<proteinExistence type="inferred from homology"/>
<dbReference type="InterPro" id="IPR050164">
    <property type="entry name" value="Peptidase_C19"/>
</dbReference>
<gene>
    <name evidence="9" type="ORF">K470DRAFT_219711</name>
</gene>
<sequence>MESHKPLGLGNSDNSCYQNSILQGLASLLSLREYLSIFDKRGLIMEDLYLLLSALNSPERPTWKPFIWTPARLKNMDSVTQQDAQEYFSKLVDEICKEAAERLKSNPKPGLEGLNACTKDASDEEQKQPTNPLEGLIAQRVVCTTCGFSEGLSLTPFNCLTVPLEREEKCSVGQCLDDYTKAEDINGVECVRCTLLAAEKQLTLMLGRCDPSQKGQKEFYDDLSSRLSAVKYSLRNDVYSDKNLRENCKISKSNYRCSTKTRQAVIARAPKALAIHINRSVFNEATFELVKNHATVDFDMGLNLSKWMLEIKSLLGGMNEQVKYNLRAVVAHYGRHDDGHYVCFRQHAVHDDGNGDNNRQEPMKSQWWVFSDEDVRPYPEEGVLAQKGAFMLFYE</sequence>
<comment type="catalytic activity">
    <reaction evidence="1">
        <text>Thiol-dependent hydrolysis of ester, thioester, amide, peptide and isopeptide bonds formed by the C-terminal Gly of ubiquitin (a 76-residue protein attached to proteins as an intracellular targeting signal).</text>
        <dbReference type="EC" id="3.4.19.12"/>
    </reaction>
</comment>
<dbReference type="GO" id="GO:0004843">
    <property type="term" value="F:cysteine-type deubiquitinase activity"/>
    <property type="evidence" value="ECO:0007669"/>
    <property type="project" value="UniProtKB-EC"/>
</dbReference>
<evidence type="ECO:0000256" key="3">
    <source>
        <dbReference type="ARBA" id="ARBA00012759"/>
    </source>
</evidence>
<reference evidence="9" key="1">
    <citation type="journal article" date="2020" name="Stud. Mycol.">
        <title>101 Dothideomycetes genomes: a test case for predicting lifestyles and emergence of pathogens.</title>
        <authorList>
            <person name="Haridas S."/>
            <person name="Albert R."/>
            <person name="Binder M."/>
            <person name="Bloem J."/>
            <person name="Labutti K."/>
            <person name="Salamov A."/>
            <person name="Andreopoulos B."/>
            <person name="Baker S."/>
            <person name="Barry K."/>
            <person name="Bills G."/>
            <person name="Bluhm B."/>
            <person name="Cannon C."/>
            <person name="Castanera R."/>
            <person name="Culley D."/>
            <person name="Daum C."/>
            <person name="Ezra D."/>
            <person name="Gonzalez J."/>
            <person name="Henrissat B."/>
            <person name="Kuo A."/>
            <person name="Liang C."/>
            <person name="Lipzen A."/>
            <person name="Lutzoni F."/>
            <person name="Magnuson J."/>
            <person name="Mondo S."/>
            <person name="Nolan M."/>
            <person name="Ohm R."/>
            <person name="Pangilinan J."/>
            <person name="Park H.-J."/>
            <person name="Ramirez L."/>
            <person name="Alfaro M."/>
            <person name="Sun H."/>
            <person name="Tritt A."/>
            <person name="Yoshinaga Y."/>
            <person name="Zwiers L.-H."/>
            <person name="Turgeon B."/>
            <person name="Goodwin S."/>
            <person name="Spatafora J."/>
            <person name="Crous P."/>
            <person name="Grigoriev I."/>
        </authorList>
    </citation>
    <scope>NUCLEOTIDE SEQUENCE</scope>
    <source>
        <strain evidence="9">CBS 480.64</strain>
    </source>
</reference>
<feature type="non-terminal residue" evidence="9">
    <location>
        <position position="395"/>
    </location>
</feature>
<dbReference type="Proteomes" id="UP000799421">
    <property type="component" value="Unassembled WGS sequence"/>
</dbReference>
<evidence type="ECO:0000259" key="8">
    <source>
        <dbReference type="PROSITE" id="PS50235"/>
    </source>
</evidence>
<dbReference type="InterPro" id="IPR038765">
    <property type="entry name" value="Papain-like_cys_pep_sf"/>
</dbReference>
<evidence type="ECO:0000256" key="4">
    <source>
        <dbReference type="ARBA" id="ARBA00022670"/>
    </source>
</evidence>
<evidence type="ECO:0000313" key="9">
    <source>
        <dbReference type="EMBL" id="KAF2859115.1"/>
    </source>
</evidence>
<dbReference type="GO" id="GO:0005634">
    <property type="term" value="C:nucleus"/>
    <property type="evidence" value="ECO:0007669"/>
    <property type="project" value="TreeGrafter"/>
</dbReference>
<dbReference type="Gene3D" id="3.90.70.10">
    <property type="entry name" value="Cysteine proteinases"/>
    <property type="match status" value="1"/>
</dbReference>
<dbReference type="GO" id="GO:0006508">
    <property type="term" value="P:proteolysis"/>
    <property type="evidence" value="ECO:0007669"/>
    <property type="project" value="UniProtKB-KW"/>
</dbReference>
<organism evidence="9 10">
    <name type="scientific">Piedraia hortae CBS 480.64</name>
    <dbReference type="NCBI Taxonomy" id="1314780"/>
    <lineage>
        <taxon>Eukaryota</taxon>
        <taxon>Fungi</taxon>
        <taxon>Dikarya</taxon>
        <taxon>Ascomycota</taxon>
        <taxon>Pezizomycotina</taxon>
        <taxon>Dothideomycetes</taxon>
        <taxon>Dothideomycetidae</taxon>
        <taxon>Capnodiales</taxon>
        <taxon>Piedraiaceae</taxon>
        <taxon>Piedraia</taxon>
    </lineage>
</organism>
<dbReference type="SUPFAM" id="SSF54001">
    <property type="entry name" value="Cysteine proteinases"/>
    <property type="match status" value="1"/>
</dbReference>
<dbReference type="CDD" id="cd02662">
    <property type="entry name" value="Peptidase_C19F"/>
    <property type="match status" value="1"/>
</dbReference>
<dbReference type="InterPro" id="IPR001394">
    <property type="entry name" value="Peptidase_C19_UCH"/>
</dbReference>
<evidence type="ECO:0000256" key="7">
    <source>
        <dbReference type="ARBA" id="ARBA00022807"/>
    </source>
</evidence>
<dbReference type="InterPro" id="IPR018200">
    <property type="entry name" value="USP_CS"/>
</dbReference>
<evidence type="ECO:0000313" key="10">
    <source>
        <dbReference type="Proteomes" id="UP000799421"/>
    </source>
</evidence>
<dbReference type="GO" id="GO:0016579">
    <property type="term" value="P:protein deubiquitination"/>
    <property type="evidence" value="ECO:0007669"/>
    <property type="project" value="InterPro"/>
</dbReference>
<keyword evidence="4" id="KW-0645">Protease</keyword>
<keyword evidence="7" id="KW-0788">Thiol protease</keyword>
<dbReference type="GO" id="GO:0005829">
    <property type="term" value="C:cytosol"/>
    <property type="evidence" value="ECO:0007669"/>
    <property type="project" value="TreeGrafter"/>
</dbReference>
<keyword evidence="10" id="KW-1185">Reference proteome</keyword>
<dbReference type="OrthoDB" id="2020758at2759"/>
<dbReference type="Pfam" id="PF00443">
    <property type="entry name" value="UCH"/>
    <property type="match status" value="1"/>
</dbReference>
<dbReference type="PANTHER" id="PTHR24006:SF888">
    <property type="entry name" value="UBIQUITIN CARBOXYL-TERMINAL HYDROLASE 30"/>
    <property type="match status" value="1"/>
</dbReference>
<dbReference type="AlphaFoldDB" id="A0A6A7BWL2"/>
<protein>
    <recommendedName>
        <fullName evidence="3">ubiquitinyl hydrolase 1</fullName>
        <ecNumber evidence="3">3.4.19.12</ecNumber>
    </recommendedName>
</protein>
<dbReference type="PANTHER" id="PTHR24006">
    <property type="entry name" value="UBIQUITIN CARBOXYL-TERMINAL HYDROLASE"/>
    <property type="match status" value="1"/>
</dbReference>
<dbReference type="PROSITE" id="PS50235">
    <property type="entry name" value="USP_3"/>
    <property type="match status" value="1"/>
</dbReference>
<dbReference type="EC" id="3.4.19.12" evidence="3"/>
<evidence type="ECO:0000256" key="1">
    <source>
        <dbReference type="ARBA" id="ARBA00000707"/>
    </source>
</evidence>
<accession>A0A6A7BWL2</accession>
<dbReference type="EMBL" id="MU005997">
    <property type="protein sequence ID" value="KAF2859115.1"/>
    <property type="molecule type" value="Genomic_DNA"/>
</dbReference>
<evidence type="ECO:0000256" key="2">
    <source>
        <dbReference type="ARBA" id="ARBA00009085"/>
    </source>
</evidence>
<evidence type="ECO:0000256" key="6">
    <source>
        <dbReference type="ARBA" id="ARBA00022801"/>
    </source>
</evidence>
<dbReference type="PROSITE" id="PS00973">
    <property type="entry name" value="USP_2"/>
    <property type="match status" value="1"/>
</dbReference>
<dbReference type="InterPro" id="IPR028889">
    <property type="entry name" value="USP"/>
</dbReference>